<sequence>MSLTGADWIKLNRLLDEVLDLEPEKRCDWMESLPPEYESVRETLRNMLFRQSGVETVDILRRAPLVAASPFERSAGDLVGPYRLIRRIGEGGMSTVWLAERADGSLQRQVALKLPRVSLLDSDLGDRLIRERDILAALEHPGIARLYDAGVADDRQPYLAIEYVDGVTLDEYARTHSLSLRQRLALFEQVARAVAYAHARLIVHRDLKPTNVLVDRSGDVHLLDFGIARLLEADGATASQSSARAFTPRYAAPEQFAGESPTITTDVYSLGVILFELLSGRSPYQRSDYVTGRPEIICLAPMSVLDVVDQNGARALKGDLDAILAKALQTDPRARYETTAEFIDDLRRYRRDLPVSARPDTFGYRARKFVRRYRVVVGLGSALLIAVTAGAVVSLWQAGVAVRERDRALRAFEQAEASNAFWTRLFTEGVGNDEAVTFTQLLARGEAMAESLWETSPLQYSLAVDAVAATYNSHGLYGKSEAVLARALERTGNLDIGTHRVQSLQCKYAAAIGALGRVPEATKILEEVIANAADEPDLHVYCLHKRATIARDNNDAPGALKYIQETYRVHAITPTQDGTLKANIVGDLGYAYALNGRSIEAERQYEEAVAILRRTGRDKSNIAFTVFNNWGVLSISTGQPEEALRHFKEAVDISRLFSPDGVPAPFLLGNRGTTLFSLARYEEAKRDLALMRERASADGNARQVTYADAVAAEVAIAEGDLRRAEEVLEPYDPDNGYVTDTTPAGLRVLLVTAKLRMARGEYDQARAFFTQVIDGFVRGGTVVGGLARAYAERANLGLVDGHLDEALRDAARAVEIAEQTRAGSKPSNVLGLASLAQGKAHKARGDEAAAAAALKVAVENLSGTVGEEHPETRKAREMLVASR</sequence>
<evidence type="ECO:0000256" key="2">
    <source>
        <dbReference type="ARBA" id="ARBA00022741"/>
    </source>
</evidence>
<reference evidence="8 9" key="1">
    <citation type="submission" date="2020-08" db="EMBL/GenBank/DDBJ databases">
        <title>Genomic Encyclopedia of Type Strains, Phase IV (KMG-IV): sequencing the most valuable type-strain genomes for metagenomic binning, comparative biology and taxonomic classification.</title>
        <authorList>
            <person name="Goeker M."/>
        </authorList>
    </citation>
    <scope>NUCLEOTIDE SEQUENCE [LARGE SCALE GENOMIC DNA]</scope>
    <source>
        <strain evidence="8 9">DSM 26723</strain>
    </source>
</reference>
<dbReference type="Gene3D" id="1.10.510.10">
    <property type="entry name" value="Transferase(Phosphotransferase) domain 1"/>
    <property type="match status" value="1"/>
</dbReference>
<dbReference type="SMART" id="SM00220">
    <property type="entry name" value="S_TKc"/>
    <property type="match status" value="1"/>
</dbReference>
<evidence type="ECO:0000256" key="3">
    <source>
        <dbReference type="ARBA" id="ARBA00022777"/>
    </source>
</evidence>
<evidence type="ECO:0000256" key="4">
    <source>
        <dbReference type="ARBA" id="ARBA00022840"/>
    </source>
</evidence>
<name>A0A841HI50_9GAMM</name>
<dbReference type="SMART" id="SM00028">
    <property type="entry name" value="TPR"/>
    <property type="match status" value="4"/>
</dbReference>
<accession>A0A841HI50</accession>
<dbReference type="Pfam" id="PF00069">
    <property type="entry name" value="Pkinase"/>
    <property type="match status" value="1"/>
</dbReference>
<evidence type="ECO:0000256" key="1">
    <source>
        <dbReference type="ARBA" id="ARBA00022679"/>
    </source>
</evidence>
<dbReference type="PANTHER" id="PTHR43289">
    <property type="entry name" value="MITOGEN-ACTIVATED PROTEIN KINASE KINASE KINASE 20-RELATED"/>
    <property type="match status" value="1"/>
</dbReference>
<dbReference type="SUPFAM" id="SSF48452">
    <property type="entry name" value="TPR-like"/>
    <property type="match status" value="2"/>
</dbReference>
<protein>
    <submittedName>
        <fullName evidence="8">Serine/threonine-protein kinase</fullName>
        <ecNumber evidence="8">2.7.11.1</ecNumber>
    </submittedName>
</protein>
<comment type="caution">
    <text evidence="8">The sequence shown here is derived from an EMBL/GenBank/DDBJ whole genome shotgun (WGS) entry which is preliminary data.</text>
</comment>
<proteinExistence type="predicted"/>
<keyword evidence="6" id="KW-1133">Transmembrane helix</keyword>
<keyword evidence="6" id="KW-0472">Membrane</keyword>
<dbReference type="InterPro" id="IPR019734">
    <property type="entry name" value="TPR_rpt"/>
</dbReference>
<keyword evidence="9" id="KW-1185">Reference proteome</keyword>
<dbReference type="Gene3D" id="3.30.200.20">
    <property type="entry name" value="Phosphorylase Kinase, domain 1"/>
    <property type="match status" value="1"/>
</dbReference>
<organism evidence="8 9">
    <name type="scientific">Povalibacter uvarum</name>
    <dbReference type="NCBI Taxonomy" id="732238"/>
    <lineage>
        <taxon>Bacteria</taxon>
        <taxon>Pseudomonadati</taxon>
        <taxon>Pseudomonadota</taxon>
        <taxon>Gammaproteobacteria</taxon>
        <taxon>Steroidobacterales</taxon>
        <taxon>Steroidobacteraceae</taxon>
        <taxon>Povalibacter</taxon>
    </lineage>
</organism>
<feature type="domain" description="Protein kinase" evidence="7">
    <location>
        <begin position="82"/>
        <end position="347"/>
    </location>
</feature>
<keyword evidence="4 5" id="KW-0067">ATP-binding</keyword>
<feature type="binding site" evidence="5">
    <location>
        <position position="113"/>
    </location>
    <ligand>
        <name>ATP</name>
        <dbReference type="ChEBI" id="CHEBI:30616"/>
    </ligand>
</feature>
<feature type="transmembrane region" description="Helical" evidence="6">
    <location>
        <begin position="375"/>
        <end position="396"/>
    </location>
</feature>
<dbReference type="InterPro" id="IPR011990">
    <property type="entry name" value="TPR-like_helical_dom_sf"/>
</dbReference>
<dbReference type="InterPro" id="IPR011009">
    <property type="entry name" value="Kinase-like_dom_sf"/>
</dbReference>
<dbReference type="PROSITE" id="PS00108">
    <property type="entry name" value="PROTEIN_KINASE_ST"/>
    <property type="match status" value="1"/>
</dbReference>
<dbReference type="SUPFAM" id="SSF56112">
    <property type="entry name" value="Protein kinase-like (PK-like)"/>
    <property type="match status" value="1"/>
</dbReference>
<evidence type="ECO:0000259" key="7">
    <source>
        <dbReference type="PROSITE" id="PS50011"/>
    </source>
</evidence>
<keyword evidence="1 8" id="KW-0808">Transferase</keyword>
<dbReference type="InterPro" id="IPR000719">
    <property type="entry name" value="Prot_kinase_dom"/>
</dbReference>
<dbReference type="EMBL" id="JACHHZ010000002">
    <property type="protein sequence ID" value="MBB6092476.1"/>
    <property type="molecule type" value="Genomic_DNA"/>
</dbReference>
<dbReference type="AlphaFoldDB" id="A0A841HI50"/>
<dbReference type="InterPro" id="IPR017441">
    <property type="entry name" value="Protein_kinase_ATP_BS"/>
</dbReference>
<evidence type="ECO:0000256" key="6">
    <source>
        <dbReference type="SAM" id="Phobius"/>
    </source>
</evidence>
<gene>
    <name evidence="8" type="ORF">HNQ60_001354</name>
</gene>
<dbReference type="EC" id="2.7.11.1" evidence="8"/>
<evidence type="ECO:0000256" key="5">
    <source>
        <dbReference type="PROSITE-ProRule" id="PRU10141"/>
    </source>
</evidence>
<dbReference type="InterPro" id="IPR008271">
    <property type="entry name" value="Ser/Thr_kinase_AS"/>
</dbReference>
<dbReference type="PANTHER" id="PTHR43289:SF34">
    <property type="entry name" value="SERINE_THREONINE-PROTEIN KINASE YBDM-RELATED"/>
    <property type="match status" value="1"/>
</dbReference>
<dbReference type="Gene3D" id="1.25.40.10">
    <property type="entry name" value="Tetratricopeptide repeat domain"/>
    <property type="match status" value="3"/>
</dbReference>
<keyword evidence="3 8" id="KW-0418">Kinase</keyword>
<dbReference type="GO" id="GO:0004674">
    <property type="term" value="F:protein serine/threonine kinase activity"/>
    <property type="evidence" value="ECO:0007669"/>
    <property type="project" value="UniProtKB-EC"/>
</dbReference>
<evidence type="ECO:0000313" key="9">
    <source>
        <dbReference type="Proteomes" id="UP000588068"/>
    </source>
</evidence>
<dbReference type="PROSITE" id="PS00107">
    <property type="entry name" value="PROTEIN_KINASE_ATP"/>
    <property type="match status" value="1"/>
</dbReference>
<dbReference type="PROSITE" id="PS50011">
    <property type="entry name" value="PROTEIN_KINASE_DOM"/>
    <property type="match status" value="1"/>
</dbReference>
<dbReference type="CDD" id="cd14014">
    <property type="entry name" value="STKc_PknB_like"/>
    <property type="match status" value="1"/>
</dbReference>
<keyword evidence="2 5" id="KW-0547">Nucleotide-binding</keyword>
<keyword evidence="6" id="KW-0812">Transmembrane</keyword>
<dbReference type="RefSeq" id="WP_184330273.1">
    <property type="nucleotide sequence ID" value="NZ_JACHHZ010000002.1"/>
</dbReference>
<dbReference type="GO" id="GO:0005524">
    <property type="term" value="F:ATP binding"/>
    <property type="evidence" value="ECO:0007669"/>
    <property type="project" value="UniProtKB-UniRule"/>
</dbReference>
<evidence type="ECO:0000313" key="8">
    <source>
        <dbReference type="EMBL" id="MBB6092476.1"/>
    </source>
</evidence>
<dbReference type="Proteomes" id="UP000588068">
    <property type="component" value="Unassembled WGS sequence"/>
</dbReference>